<proteinExistence type="inferred from homology"/>
<dbReference type="Pfam" id="PF01565">
    <property type="entry name" value="FAD_binding_4"/>
    <property type="match status" value="1"/>
</dbReference>
<keyword evidence="8" id="KW-1185">Reference proteome</keyword>
<dbReference type="GO" id="GO:0071949">
    <property type="term" value="F:FAD binding"/>
    <property type="evidence" value="ECO:0007669"/>
    <property type="project" value="InterPro"/>
</dbReference>
<dbReference type="PANTHER" id="PTHR42973">
    <property type="entry name" value="BINDING OXIDOREDUCTASE, PUTATIVE (AFU_ORTHOLOGUE AFUA_1G17690)-RELATED"/>
    <property type="match status" value="1"/>
</dbReference>
<reference evidence="7 8" key="1">
    <citation type="submission" date="2020-07" db="EMBL/GenBank/DDBJ databases">
        <title>Draft genome and description of Microvirga mediterraneensis Marseille-Q2068 sp. nov.</title>
        <authorList>
            <person name="Boxberger M."/>
        </authorList>
    </citation>
    <scope>NUCLEOTIDE SEQUENCE [LARGE SCALE GENOMIC DNA]</scope>
    <source>
        <strain evidence="7 8">Marseille-Q2068</strain>
    </source>
</reference>
<dbReference type="Gene3D" id="3.30.43.10">
    <property type="entry name" value="Uridine Diphospho-n-acetylenolpyruvylglucosamine Reductase, domain 2"/>
    <property type="match status" value="1"/>
</dbReference>
<keyword evidence="5" id="KW-0560">Oxidoreductase</keyword>
<dbReference type="RefSeq" id="WP_181051836.1">
    <property type="nucleotide sequence ID" value="NZ_JACDXJ010000001.1"/>
</dbReference>
<comment type="caution">
    <text evidence="7">The sequence shown here is derived from an EMBL/GenBank/DDBJ whole genome shotgun (WGS) entry which is preliminary data.</text>
</comment>
<dbReference type="InterPro" id="IPR016169">
    <property type="entry name" value="FAD-bd_PCMH_sub2"/>
</dbReference>
<dbReference type="GO" id="GO:0016491">
    <property type="term" value="F:oxidoreductase activity"/>
    <property type="evidence" value="ECO:0007669"/>
    <property type="project" value="UniProtKB-KW"/>
</dbReference>
<dbReference type="InterPro" id="IPR016167">
    <property type="entry name" value="FAD-bd_PCMH_sub1"/>
</dbReference>
<dbReference type="PROSITE" id="PS00862">
    <property type="entry name" value="OX2_COVAL_FAD"/>
    <property type="match status" value="1"/>
</dbReference>
<evidence type="ECO:0000313" key="8">
    <source>
        <dbReference type="Proteomes" id="UP000572984"/>
    </source>
</evidence>
<dbReference type="Pfam" id="PF08031">
    <property type="entry name" value="BBE"/>
    <property type="match status" value="1"/>
</dbReference>
<dbReference type="SUPFAM" id="SSF56176">
    <property type="entry name" value="FAD-binding/transporter-associated domain-like"/>
    <property type="match status" value="1"/>
</dbReference>
<sequence>MPLEVTTLNSATESKGLNFARLRRALSGELVLPTDSGFAKARQVWNGLVDRRPAAIAYCSGVNDVVTALSFARANAVPLSVRSGGHNVAGNSVCEGGLVVDLSRMKNRVVDDKRRLAWVESGLTLAEFDSATQVCGLATTMGVNGDTGIAGLTLGGGFGKLGRRFGLACDNLVSAEIVTADGRVLRASSDENPDLFWGLRGGGGNFGIVTSFEYRLHPIGTEVIAGSITFPEPEARSAMRFYSEFARVAPDELSLDAALVTSAGERMFSISIFHSGSPTEANKAVAPLLAYARGKAVSERLGRVRYLDVQSSGDALFPRGRRYAWKAQFMRELSDEAISVLLETYRRAPSSEALLVFQQVGGAISRVPVSDTAYACRSAELDCFPIAIWDDPGRDEDNIGWTREMWAALRPYSTGAVYVNNLGDEGQDRVKAAYGPNYERLAKLKNKYDPLNMFFLNQNIKPSVGIEGG</sequence>
<gene>
    <name evidence="7" type="ORF">H0S73_08995</name>
</gene>
<evidence type="ECO:0000256" key="4">
    <source>
        <dbReference type="ARBA" id="ARBA00022827"/>
    </source>
</evidence>
<comment type="cofactor">
    <cofactor evidence="1">
        <name>FAD</name>
        <dbReference type="ChEBI" id="CHEBI:57692"/>
    </cofactor>
</comment>
<evidence type="ECO:0000256" key="2">
    <source>
        <dbReference type="ARBA" id="ARBA00005466"/>
    </source>
</evidence>
<evidence type="ECO:0000256" key="3">
    <source>
        <dbReference type="ARBA" id="ARBA00022630"/>
    </source>
</evidence>
<name>A0A838BLR6_9HYPH</name>
<comment type="similarity">
    <text evidence="2">Belongs to the oxygen-dependent FAD-linked oxidoreductase family.</text>
</comment>
<feature type="domain" description="FAD-binding PCMH-type" evidence="6">
    <location>
        <begin position="49"/>
        <end position="219"/>
    </location>
</feature>
<keyword evidence="4" id="KW-0274">FAD</keyword>
<accession>A0A838BLR6</accession>
<dbReference type="InterPro" id="IPR050416">
    <property type="entry name" value="FAD-linked_Oxidoreductase"/>
</dbReference>
<dbReference type="Gene3D" id="3.30.465.10">
    <property type="match status" value="1"/>
</dbReference>
<organism evidence="7 8">
    <name type="scientific">Microvirga mediterraneensis</name>
    <dbReference type="NCBI Taxonomy" id="2754695"/>
    <lineage>
        <taxon>Bacteria</taxon>
        <taxon>Pseudomonadati</taxon>
        <taxon>Pseudomonadota</taxon>
        <taxon>Alphaproteobacteria</taxon>
        <taxon>Hyphomicrobiales</taxon>
        <taxon>Methylobacteriaceae</taxon>
        <taxon>Microvirga</taxon>
    </lineage>
</organism>
<dbReference type="PROSITE" id="PS51387">
    <property type="entry name" value="FAD_PCMH"/>
    <property type="match status" value="1"/>
</dbReference>
<evidence type="ECO:0000313" key="7">
    <source>
        <dbReference type="EMBL" id="MBA1156261.1"/>
    </source>
</evidence>
<dbReference type="PANTHER" id="PTHR42973:SF39">
    <property type="entry name" value="FAD-BINDING PCMH-TYPE DOMAIN-CONTAINING PROTEIN"/>
    <property type="match status" value="1"/>
</dbReference>
<dbReference type="AlphaFoldDB" id="A0A838BLR6"/>
<evidence type="ECO:0000256" key="1">
    <source>
        <dbReference type="ARBA" id="ARBA00001974"/>
    </source>
</evidence>
<dbReference type="InterPro" id="IPR012951">
    <property type="entry name" value="BBE"/>
</dbReference>
<dbReference type="InterPro" id="IPR016166">
    <property type="entry name" value="FAD-bd_PCMH"/>
</dbReference>
<keyword evidence="3" id="KW-0285">Flavoprotein</keyword>
<dbReference type="InterPro" id="IPR036318">
    <property type="entry name" value="FAD-bd_PCMH-like_sf"/>
</dbReference>
<evidence type="ECO:0000256" key="5">
    <source>
        <dbReference type="ARBA" id="ARBA00023002"/>
    </source>
</evidence>
<dbReference type="Proteomes" id="UP000572984">
    <property type="component" value="Unassembled WGS sequence"/>
</dbReference>
<dbReference type="EMBL" id="JACDXJ010000001">
    <property type="protein sequence ID" value="MBA1156261.1"/>
    <property type="molecule type" value="Genomic_DNA"/>
</dbReference>
<dbReference type="InterPro" id="IPR006094">
    <property type="entry name" value="Oxid_FAD_bind_N"/>
</dbReference>
<evidence type="ECO:0000259" key="6">
    <source>
        <dbReference type="PROSITE" id="PS51387"/>
    </source>
</evidence>
<protein>
    <submittedName>
        <fullName evidence="7">FAD-binding oxidoreductase</fullName>
    </submittedName>
</protein>
<dbReference type="InterPro" id="IPR006093">
    <property type="entry name" value="Oxy_OxRdtase_FAD_BS"/>
</dbReference>
<dbReference type="Gene3D" id="3.40.462.20">
    <property type="match status" value="1"/>
</dbReference>